<reference evidence="2 3" key="1">
    <citation type="journal article" date="2019" name="Sci. Rep.">
        <title>A high-quality genome of Eragrostis curvula grass provides insights into Poaceae evolution and supports new strategies to enhance forage quality.</title>
        <authorList>
            <person name="Carballo J."/>
            <person name="Santos B.A.C.M."/>
            <person name="Zappacosta D."/>
            <person name="Garbus I."/>
            <person name="Selva J.P."/>
            <person name="Gallo C.A."/>
            <person name="Diaz A."/>
            <person name="Albertini E."/>
            <person name="Caccamo M."/>
            <person name="Echenique V."/>
        </authorList>
    </citation>
    <scope>NUCLEOTIDE SEQUENCE [LARGE SCALE GENOMIC DNA]</scope>
    <source>
        <strain evidence="3">cv. Victoria</strain>
        <tissue evidence="2">Leaf</tissue>
    </source>
</reference>
<sequence>PEFPIVSSSFRVTERVRGGGGDLAPASSSGGEVERLRDRERSGGGEVRRRRPLSPAKLKAAPAEVPRRRRRFVVGLIARLQFVYRRRSGCNFRVWAMTCDDDFQRKGDFIGNQGAEAIAGQRFCSDRFSMHVPRFHGAEVIHGRCHR</sequence>
<feature type="non-terminal residue" evidence="2">
    <location>
        <position position="1"/>
    </location>
</feature>
<proteinExistence type="predicted"/>
<comment type="caution">
    <text evidence="2">The sequence shown here is derived from an EMBL/GenBank/DDBJ whole genome shotgun (WGS) entry which is preliminary data.</text>
</comment>
<feature type="region of interest" description="Disordered" evidence="1">
    <location>
        <begin position="15"/>
        <end position="61"/>
    </location>
</feature>
<evidence type="ECO:0000313" key="3">
    <source>
        <dbReference type="Proteomes" id="UP000324897"/>
    </source>
</evidence>
<dbReference type="AlphaFoldDB" id="A0A5J9SS57"/>
<organism evidence="2 3">
    <name type="scientific">Eragrostis curvula</name>
    <name type="common">weeping love grass</name>
    <dbReference type="NCBI Taxonomy" id="38414"/>
    <lineage>
        <taxon>Eukaryota</taxon>
        <taxon>Viridiplantae</taxon>
        <taxon>Streptophyta</taxon>
        <taxon>Embryophyta</taxon>
        <taxon>Tracheophyta</taxon>
        <taxon>Spermatophyta</taxon>
        <taxon>Magnoliopsida</taxon>
        <taxon>Liliopsida</taxon>
        <taxon>Poales</taxon>
        <taxon>Poaceae</taxon>
        <taxon>PACMAD clade</taxon>
        <taxon>Chloridoideae</taxon>
        <taxon>Eragrostideae</taxon>
        <taxon>Eragrostidinae</taxon>
        <taxon>Eragrostis</taxon>
    </lineage>
</organism>
<protein>
    <submittedName>
        <fullName evidence="2">Uncharacterized protein</fullName>
    </submittedName>
</protein>
<dbReference type="Proteomes" id="UP000324897">
    <property type="component" value="Unassembled WGS sequence"/>
</dbReference>
<evidence type="ECO:0000313" key="2">
    <source>
        <dbReference type="EMBL" id="TVU01841.1"/>
    </source>
</evidence>
<name>A0A5J9SS57_9POAL</name>
<gene>
    <name evidence="2" type="ORF">EJB05_52693</name>
</gene>
<dbReference type="EMBL" id="RWGY01000381">
    <property type="protein sequence ID" value="TVU01841.1"/>
    <property type="molecule type" value="Genomic_DNA"/>
</dbReference>
<dbReference type="Gramene" id="TVU01841">
    <property type="protein sequence ID" value="TVU01841"/>
    <property type="gene ID" value="EJB05_52693"/>
</dbReference>
<evidence type="ECO:0000256" key="1">
    <source>
        <dbReference type="SAM" id="MobiDB-lite"/>
    </source>
</evidence>
<feature type="compositionally biased region" description="Basic and acidic residues" evidence="1">
    <location>
        <begin position="32"/>
        <end position="47"/>
    </location>
</feature>
<keyword evidence="3" id="KW-1185">Reference proteome</keyword>
<accession>A0A5J9SS57</accession>